<organism evidence="1 2">
    <name type="scientific">Leptospira kmetyi</name>
    <dbReference type="NCBI Taxonomy" id="408139"/>
    <lineage>
        <taxon>Bacteria</taxon>
        <taxon>Pseudomonadati</taxon>
        <taxon>Spirochaetota</taxon>
        <taxon>Spirochaetia</taxon>
        <taxon>Leptospirales</taxon>
        <taxon>Leptospiraceae</taxon>
        <taxon>Leptospira</taxon>
    </lineage>
</organism>
<accession>A0ABX4N354</accession>
<dbReference type="EMBL" id="NPDP01000063">
    <property type="protein sequence ID" value="PJZ27827.1"/>
    <property type="molecule type" value="Genomic_DNA"/>
</dbReference>
<evidence type="ECO:0000313" key="2">
    <source>
        <dbReference type="Proteomes" id="UP000231919"/>
    </source>
</evidence>
<comment type="caution">
    <text evidence="1">The sequence shown here is derived from an EMBL/GenBank/DDBJ whole genome shotgun (WGS) entry which is preliminary data.</text>
</comment>
<reference evidence="1 2" key="1">
    <citation type="submission" date="2017-07" db="EMBL/GenBank/DDBJ databases">
        <title>Leptospira spp. isolated from tropical soils.</title>
        <authorList>
            <person name="Thibeaux R."/>
            <person name="Iraola G."/>
            <person name="Ferres I."/>
            <person name="Bierque E."/>
            <person name="Girault D."/>
            <person name="Soupe-Gilbert M.-E."/>
            <person name="Picardeau M."/>
            <person name="Goarant C."/>
        </authorList>
    </citation>
    <scope>NUCLEOTIDE SEQUENCE [LARGE SCALE GENOMIC DNA]</scope>
    <source>
        <strain evidence="1 2">JW2-C-B1</strain>
    </source>
</reference>
<dbReference type="Gene3D" id="3.40.50.1820">
    <property type="entry name" value="alpha/beta hydrolase"/>
    <property type="match status" value="1"/>
</dbReference>
<dbReference type="Pfam" id="PF06821">
    <property type="entry name" value="Ser_hydrolase"/>
    <property type="match status" value="1"/>
</dbReference>
<dbReference type="InterPro" id="IPR010662">
    <property type="entry name" value="RBBP9/YdeN"/>
</dbReference>
<evidence type="ECO:0000313" key="1">
    <source>
        <dbReference type="EMBL" id="PJZ27827.1"/>
    </source>
</evidence>
<dbReference type="Proteomes" id="UP000231919">
    <property type="component" value="Unassembled WGS sequence"/>
</dbReference>
<dbReference type="GO" id="GO:0016787">
    <property type="term" value="F:hydrolase activity"/>
    <property type="evidence" value="ECO:0007669"/>
    <property type="project" value="UniProtKB-KW"/>
</dbReference>
<sequence>MVVPTKSEKGEEIQMKTYLIPGISNSGPDHWQTHWEQNYGFIRIQQKDWITPIFSDWEQSLLDQIDNSDSGKNPILVGHSLGCLLIGNSSPKLKNRVSSILLVAPPDPKSPVFPRGLIGFEELLQTNLGIPGILVYSENDPYCTPEFSRELAATWGLQTVNLGEEGHINSQSNLGNWEEGYRIYKRLLP</sequence>
<keyword evidence="2" id="KW-1185">Reference proteome</keyword>
<dbReference type="InterPro" id="IPR029058">
    <property type="entry name" value="AB_hydrolase_fold"/>
</dbReference>
<gene>
    <name evidence="1" type="ORF">CH378_21010</name>
</gene>
<keyword evidence="1" id="KW-0378">Hydrolase</keyword>
<protein>
    <submittedName>
        <fullName evidence="1">Alpha/beta hydrolase</fullName>
    </submittedName>
</protein>
<dbReference type="SUPFAM" id="SSF53474">
    <property type="entry name" value="alpha/beta-Hydrolases"/>
    <property type="match status" value="1"/>
</dbReference>
<proteinExistence type="predicted"/>
<name>A0ABX4N354_9LEPT</name>